<feature type="compositionally biased region" description="Low complexity" evidence="1">
    <location>
        <begin position="228"/>
        <end position="255"/>
    </location>
</feature>
<name>A0AAQ3M2D9_9PEZI</name>
<feature type="signal peptide" evidence="2">
    <location>
        <begin position="1"/>
        <end position="19"/>
    </location>
</feature>
<evidence type="ECO:0000256" key="1">
    <source>
        <dbReference type="SAM" id="MobiDB-lite"/>
    </source>
</evidence>
<organism evidence="3 4">
    <name type="scientific">Acrodontium crateriforme</name>
    <dbReference type="NCBI Taxonomy" id="150365"/>
    <lineage>
        <taxon>Eukaryota</taxon>
        <taxon>Fungi</taxon>
        <taxon>Dikarya</taxon>
        <taxon>Ascomycota</taxon>
        <taxon>Pezizomycotina</taxon>
        <taxon>Dothideomycetes</taxon>
        <taxon>Dothideomycetidae</taxon>
        <taxon>Mycosphaerellales</taxon>
        <taxon>Teratosphaeriaceae</taxon>
        <taxon>Acrodontium</taxon>
    </lineage>
</organism>
<feature type="region of interest" description="Disordered" evidence="1">
    <location>
        <begin position="227"/>
        <end position="255"/>
    </location>
</feature>
<feature type="chain" id="PRO_5042907225" evidence="2">
    <location>
        <begin position="20"/>
        <end position="316"/>
    </location>
</feature>
<reference evidence="3 4" key="1">
    <citation type="submission" date="2023-11" db="EMBL/GenBank/DDBJ databases">
        <title>An acidophilic fungus is an integral part of prey digestion in a carnivorous sundew plant.</title>
        <authorList>
            <person name="Tsai I.J."/>
        </authorList>
    </citation>
    <scope>NUCLEOTIDE SEQUENCE [LARGE SCALE GENOMIC DNA]</scope>
    <source>
        <strain evidence="3">169a</strain>
    </source>
</reference>
<protein>
    <submittedName>
        <fullName evidence="3">Uncharacterized protein</fullName>
    </submittedName>
</protein>
<evidence type="ECO:0000313" key="4">
    <source>
        <dbReference type="Proteomes" id="UP001303373"/>
    </source>
</evidence>
<feature type="region of interest" description="Disordered" evidence="1">
    <location>
        <begin position="29"/>
        <end position="63"/>
    </location>
</feature>
<sequence length="316" mass="32950">MMTLQYLMLACGAVRVASGQLQSIGIVTPGQQRTTTESSASFSTTLPLPPSSSASVTPTPTSSTVVTTTGDLLLLTTVFTQPTDCATGVTEIAAWSTELWQNIVNPLPSLTLTSCYPSQFYHSAVATTVLPPFKELVCPLNWESYHVNSTYLICCPNGYGLWAPNYLSANRPGLGAVCTSSVWPNVLLDITSYDGTALATTIAATAGVNGTMVFATAFDGTMAPSIATTSPSSQSTVPTSPITSRPPTSTKATTSKVTTCSMRSTSLNPKSSTSAAIAAISQLPPCGVSLLTPLSLLCYSLLGVTKSLAWTWQCTS</sequence>
<accession>A0AAQ3M2D9</accession>
<dbReference type="Proteomes" id="UP001303373">
    <property type="component" value="Chromosome 4"/>
</dbReference>
<dbReference type="EMBL" id="CP138583">
    <property type="protein sequence ID" value="WPH00145.1"/>
    <property type="molecule type" value="Genomic_DNA"/>
</dbReference>
<gene>
    <name evidence="3" type="ORF">R9X50_00296800</name>
</gene>
<evidence type="ECO:0000256" key="2">
    <source>
        <dbReference type="SAM" id="SignalP"/>
    </source>
</evidence>
<evidence type="ECO:0000313" key="3">
    <source>
        <dbReference type="EMBL" id="WPH00145.1"/>
    </source>
</evidence>
<feature type="compositionally biased region" description="Low complexity" evidence="1">
    <location>
        <begin position="34"/>
        <end position="63"/>
    </location>
</feature>
<keyword evidence="2" id="KW-0732">Signal</keyword>
<proteinExistence type="predicted"/>
<dbReference type="AlphaFoldDB" id="A0AAQ3M2D9"/>
<keyword evidence="4" id="KW-1185">Reference proteome</keyword>